<dbReference type="GO" id="GO:0000976">
    <property type="term" value="F:transcription cis-regulatory region binding"/>
    <property type="evidence" value="ECO:0007669"/>
    <property type="project" value="TreeGrafter"/>
</dbReference>
<dbReference type="PANTHER" id="PTHR30126:SF94">
    <property type="entry name" value="LYSR FAMILY TRANSCRIPTIONAL REGULATOR"/>
    <property type="match status" value="1"/>
</dbReference>
<dbReference type="PANTHER" id="PTHR30126">
    <property type="entry name" value="HTH-TYPE TRANSCRIPTIONAL REGULATOR"/>
    <property type="match status" value="1"/>
</dbReference>
<evidence type="ECO:0000256" key="2">
    <source>
        <dbReference type="ARBA" id="ARBA00023015"/>
    </source>
</evidence>
<dbReference type="InterPro" id="IPR036388">
    <property type="entry name" value="WH-like_DNA-bd_sf"/>
</dbReference>
<evidence type="ECO:0000256" key="1">
    <source>
        <dbReference type="ARBA" id="ARBA00009437"/>
    </source>
</evidence>
<dbReference type="RefSeq" id="WP_119009835.1">
    <property type="nucleotide sequence ID" value="NZ_BJXK01000009.1"/>
</dbReference>
<dbReference type="PROSITE" id="PS50931">
    <property type="entry name" value="HTH_LYSR"/>
    <property type="match status" value="1"/>
</dbReference>
<dbReference type="Gene3D" id="1.10.10.10">
    <property type="entry name" value="Winged helix-like DNA-binding domain superfamily/Winged helix DNA-binding domain"/>
    <property type="match status" value="1"/>
</dbReference>
<gene>
    <name evidence="6" type="ORF">VSU01S_24260</name>
</gene>
<comment type="caution">
    <text evidence="6">The sequence shown here is derived from an EMBL/GenBank/DDBJ whole genome shotgun (WGS) entry which is preliminary data.</text>
</comment>
<keyword evidence="2" id="KW-0805">Transcription regulation</keyword>
<proteinExistence type="inferred from homology"/>
<evidence type="ECO:0000256" key="3">
    <source>
        <dbReference type="ARBA" id="ARBA00023125"/>
    </source>
</evidence>
<keyword evidence="4" id="KW-0804">Transcription</keyword>
<dbReference type="Gene3D" id="3.40.190.10">
    <property type="entry name" value="Periplasmic binding protein-like II"/>
    <property type="match status" value="2"/>
</dbReference>
<dbReference type="AlphaFoldDB" id="A0A511QS87"/>
<organism evidence="6 7">
    <name type="scientific">Vibrio superstes NBRC 103154</name>
    <dbReference type="NCBI Taxonomy" id="1219062"/>
    <lineage>
        <taxon>Bacteria</taxon>
        <taxon>Pseudomonadati</taxon>
        <taxon>Pseudomonadota</taxon>
        <taxon>Gammaproteobacteria</taxon>
        <taxon>Vibrionales</taxon>
        <taxon>Vibrionaceae</taxon>
        <taxon>Vibrio</taxon>
    </lineage>
</organism>
<sequence length="310" mass="34688">MIPFTLRQLEVFTSVAKANSLSAAAQTLFLSKAAVSLSLNELENQLGHTLFDRINNRLIINSEGTKLLPIADELLHRAHSIQGLFHNTETLDGELRLGASDTIGNQLLPFLIRDFKQEHPAVEFKVLLSNSSDLGQKILDYQIDIAFIESNEDSPKLVHHPFGFDQMCVISQADHPLSTKEALTFSDLEDMKWLLREAGSGSRDYFINHIAEHLSRWQAEFELSSSEAIINGVTAGLGLACLSELSVDSAIKAGKVKKLNISLPLERSMQIVLHKDKYLNPLLNAFLQYSLEWRLTDHPTKSPTRLDCKE</sequence>
<dbReference type="InterPro" id="IPR000847">
    <property type="entry name" value="LysR_HTH_N"/>
</dbReference>
<evidence type="ECO:0000256" key="4">
    <source>
        <dbReference type="ARBA" id="ARBA00023163"/>
    </source>
</evidence>
<dbReference type="PRINTS" id="PR00039">
    <property type="entry name" value="HTHLYSR"/>
</dbReference>
<dbReference type="GO" id="GO:0003700">
    <property type="term" value="F:DNA-binding transcription factor activity"/>
    <property type="evidence" value="ECO:0007669"/>
    <property type="project" value="InterPro"/>
</dbReference>
<dbReference type="Pfam" id="PF03466">
    <property type="entry name" value="LysR_substrate"/>
    <property type="match status" value="1"/>
</dbReference>
<evidence type="ECO:0000313" key="7">
    <source>
        <dbReference type="Proteomes" id="UP000321113"/>
    </source>
</evidence>
<keyword evidence="7" id="KW-1185">Reference proteome</keyword>
<dbReference type="InterPro" id="IPR005119">
    <property type="entry name" value="LysR_subst-bd"/>
</dbReference>
<dbReference type="InterPro" id="IPR036390">
    <property type="entry name" value="WH_DNA-bd_sf"/>
</dbReference>
<dbReference type="OrthoDB" id="9808620at2"/>
<dbReference type="Pfam" id="PF00126">
    <property type="entry name" value="HTH_1"/>
    <property type="match status" value="1"/>
</dbReference>
<name>A0A511QS87_9VIBR</name>
<accession>A0A511QS87</accession>
<dbReference type="CDD" id="cd08420">
    <property type="entry name" value="PBP2_CysL_like"/>
    <property type="match status" value="1"/>
</dbReference>
<comment type="similarity">
    <text evidence="1">Belongs to the LysR transcriptional regulatory family.</text>
</comment>
<protein>
    <submittedName>
        <fullName evidence="6">LysR family transcriptional regulator</fullName>
    </submittedName>
</protein>
<evidence type="ECO:0000313" key="6">
    <source>
        <dbReference type="EMBL" id="GEM80181.1"/>
    </source>
</evidence>
<dbReference type="SUPFAM" id="SSF53850">
    <property type="entry name" value="Periplasmic binding protein-like II"/>
    <property type="match status" value="1"/>
</dbReference>
<dbReference type="Proteomes" id="UP000321113">
    <property type="component" value="Unassembled WGS sequence"/>
</dbReference>
<dbReference type="EMBL" id="BJXK01000009">
    <property type="protein sequence ID" value="GEM80181.1"/>
    <property type="molecule type" value="Genomic_DNA"/>
</dbReference>
<reference evidence="6 7" key="1">
    <citation type="submission" date="2019-07" db="EMBL/GenBank/DDBJ databases">
        <title>Whole genome shotgun sequence of Vibrio superstes NBRC 103154.</title>
        <authorList>
            <person name="Hosoyama A."/>
            <person name="Uohara A."/>
            <person name="Ohji S."/>
            <person name="Ichikawa N."/>
        </authorList>
    </citation>
    <scope>NUCLEOTIDE SEQUENCE [LARGE SCALE GENOMIC DNA]</scope>
    <source>
        <strain evidence="6 7">NBRC 103154</strain>
    </source>
</reference>
<keyword evidence="3" id="KW-0238">DNA-binding</keyword>
<evidence type="ECO:0000259" key="5">
    <source>
        <dbReference type="PROSITE" id="PS50931"/>
    </source>
</evidence>
<dbReference type="SUPFAM" id="SSF46785">
    <property type="entry name" value="Winged helix' DNA-binding domain"/>
    <property type="match status" value="1"/>
</dbReference>
<feature type="domain" description="HTH lysR-type" evidence="5">
    <location>
        <begin position="4"/>
        <end position="61"/>
    </location>
</feature>